<dbReference type="InterPro" id="IPR011083">
    <property type="entry name" value="Phage_tail_collar_dom"/>
</dbReference>
<dbReference type="Proteomes" id="UP000683428">
    <property type="component" value="Chromosome"/>
</dbReference>
<protein>
    <submittedName>
        <fullName evidence="3">Tail fiber protein</fullName>
    </submittedName>
</protein>
<dbReference type="RefSeq" id="WP_216128174.1">
    <property type="nucleotide sequence ID" value="NZ_CP064782.1"/>
</dbReference>
<evidence type="ECO:0000313" key="3">
    <source>
        <dbReference type="EMBL" id="QWT49003.1"/>
    </source>
</evidence>
<evidence type="ECO:0000313" key="4">
    <source>
        <dbReference type="Proteomes" id="UP000683428"/>
    </source>
</evidence>
<dbReference type="EMBL" id="CP064782">
    <property type="protein sequence ID" value="QWT49003.1"/>
    <property type="molecule type" value="Genomic_DNA"/>
</dbReference>
<accession>A0A975SMD0</accession>
<keyword evidence="4" id="KW-1185">Reference proteome</keyword>
<evidence type="ECO:0000256" key="1">
    <source>
        <dbReference type="SAM" id="SignalP"/>
    </source>
</evidence>
<feature type="chain" id="PRO_5036848797" evidence="1">
    <location>
        <begin position="30"/>
        <end position="282"/>
    </location>
</feature>
<feature type="signal peptide" evidence="1">
    <location>
        <begin position="1"/>
        <end position="29"/>
    </location>
</feature>
<name>A0A975SMD0_9RHOO</name>
<keyword evidence="1" id="KW-0732">Signal</keyword>
<evidence type="ECO:0000259" key="2">
    <source>
        <dbReference type="Pfam" id="PF07484"/>
    </source>
</evidence>
<dbReference type="KEGG" id="aiq:Azoinq_14480"/>
<organism evidence="3 4">
    <name type="scientific">Azospira inquinata</name>
    <dbReference type="NCBI Taxonomy" id="2785627"/>
    <lineage>
        <taxon>Bacteria</taxon>
        <taxon>Pseudomonadati</taxon>
        <taxon>Pseudomonadota</taxon>
        <taxon>Betaproteobacteria</taxon>
        <taxon>Rhodocyclales</taxon>
        <taxon>Rhodocyclaceae</taxon>
        <taxon>Azospira</taxon>
    </lineage>
</organism>
<gene>
    <name evidence="3" type="ORF">Azoinq_14480</name>
</gene>
<sequence>MKYASKKTLSAVALMSGLAAAMWSPSALACSGDTPVLGSVCIMATPATYGSFNQGFVVAAGQQLSVSQYTALFSLIGTTYGGNGQTTFNLPDLRGRVVLGADTSGTYPAGKTGGAASITLSTAQLPPHYLVIPPLPIDLSKITATTTLSGLAATANLAGVTISGPASGLVIKASSTGGGQGTPSNNYLGKPSAASANFYTTNTPDVSLNSASISGNLSLTIPAGTTAPVTISGNATTVLGGTASTSAATTSGIGNGAAIPILPPYLAMTYYIATAGLYPSRN</sequence>
<proteinExistence type="predicted"/>
<dbReference type="PROSITE" id="PS51257">
    <property type="entry name" value="PROKAR_LIPOPROTEIN"/>
    <property type="match status" value="1"/>
</dbReference>
<dbReference type="AlphaFoldDB" id="A0A975SMD0"/>
<dbReference type="Pfam" id="PF07484">
    <property type="entry name" value="Collar"/>
    <property type="match status" value="1"/>
</dbReference>
<reference evidence="3" key="1">
    <citation type="submission" date="2020-11" db="EMBL/GenBank/DDBJ databases">
        <title>Azospira inquinata sp. nov.</title>
        <authorList>
            <person name="Moe W.M."/>
            <person name="Mikes M.C."/>
        </authorList>
    </citation>
    <scope>NUCLEOTIDE SEQUENCE</scope>
    <source>
        <strain evidence="3">Azo-3</strain>
    </source>
</reference>
<feature type="domain" description="Phage tail collar" evidence="2">
    <location>
        <begin position="44"/>
        <end position="98"/>
    </location>
</feature>